<evidence type="ECO:0000256" key="1">
    <source>
        <dbReference type="SAM" id="Coils"/>
    </source>
</evidence>
<feature type="compositionally biased region" description="Basic and acidic residues" evidence="2">
    <location>
        <begin position="43"/>
        <end position="52"/>
    </location>
</feature>
<name>A0AAD5IE62_ACENE</name>
<proteinExistence type="predicted"/>
<protein>
    <submittedName>
        <fullName evidence="3">Uncharacterized protein</fullName>
    </submittedName>
</protein>
<feature type="region of interest" description="Disordered" evidence="2">
    <location>
        <begin position="17"/>
        <end position="113"/>
    </location>
</feature>
<gene>
    <name evidence="3" type="ORF">LWI28_015195</name>
</gene>
<organism evidence="3 4">
    <name type="scientific">Acer negundo</name>
    <name type="common">Box elder</name>
    <dbReference type="NCBI Taxonomy" id="4023"/>
    <lineage>
        <taxon>Eukaryota</taxon>
        <taxon>Viridiplantae</taxon>
        <taxon>Streptophyta</taxon>
        <taxon>Embryophyta</taxon>
        <taxon>Tracheophyta</taxon>
        <taxon>Spermatophyta</taxon>
        <taxon>Magnoliopsida</taxon>
        <taxon>eudicotyledons</taxon>
        <taxon>Gunneridae</taxon>
        <taxon>Pentapetalae</taxon>
        <taxon>rosids</taxon>
        <taxon>malvids</taxon>
        <taxon>Sapindales</taxon>
        <taxon>Sapindaceae</taxon>
        <taxon>Hippocastanoideae</taxon>
        <taxon>Acereae</taxon>
        <taxon>Acer</taxon>
    </lineage>
</organism>
<feature type="compositionally biased region" description="Basic and acidic residues" evidence="2">
    <location>
        <begin position="104"/>
        <end position="113"/>
    </location>
</feature>
<dbReference type="InterPro" id="IPR052972">
    <property type="entry name" value="Sacsin_chaperone_reg"/>
</dbReference>
<sequence>MEAFSFSRSSDIILSDDLPLVKETKVGHDSSRSTESNDIGSESSHKNAMEKGPKKKKGKSAGVNAKSAVGEIAANDQEYIPTKSKKTQRRGKHTSSHQVSDSKPGAKKDSAKMQEDYLKVPSEEWVLQKIMMLNHDFEEQGIDDPQAILRPLANYMRPKLINFLKERRKAFFTKNAERIKRLLDNMQKKVDEILKDLGLQDMLSVASSKNLLLNLLKACGYQRLNLNEHHAVMEILIFVSDGTVEANMSYGFDWALDAIVPDDGCRLVHAKSCVYIDSYGSRYLNFIDTSRLRSSRENMYNFEHQKTI</sequence>
<dbReference type="Proteomes" id="UP001064489">
    <property type="component" value="Chromosome 2"/>
</dbReference>
<dbReference type="PANTHER" id="PTHR15600">
    <property type="entry name" value="SACSIN"/>
    <property type="match status" value="1"/>
</dbReference>
<evidence type="ECO:0000256" key="2">
    <source>
        <dbReference type="SAM" id="MobiDB-lite"/>
    </source>
</evidence>
<keyword evidence="1" id="KW-0175">Coiled coil</keyword>
<feature type="compositionally biased region" description="Polar residues" evidence="2">
    <location>
        <begin position="33"/>
        <end position="42"/>
    </location>
</feature>
<feature type="coiled-coil region" evidence="1">
    <location>
        <begin position="169"/>
        <end position="196"/>
    </location>
</feature>
<keyword evidence="4" id="KW-1185">Reference proteome</keyword>
<feature type="compositionally biased region" description="Basic and acidic residues" evidence="2">
    <location>
        <begin position="19"/>
        <end position="32"/>
    </location>
</feature>
<feature type="compositionally biased region" description="Basic residues" evidence="2">
    <location>
        <begin position="83"/>
        <end position="95"/>
    </location>
</feature>
<reference evidence="3" key="1">
    <citation type="journal article" date="2022" name="Plant J.">
        <title>Strategies of tolerance reflected in two North American maple genomes.</title>
        <authorList>
            <person name="McEvoy S.L."/>
            <person name="Sezen U.U."/>
            <person name="Trouern-Trend A."/>
            <person name="McMahon S.M."/>
            <person name="Schaberg P.G."/>
            <person name="Yang J."/>
            <person name="Wegrzyn J.L."/>
            <person name="Swenson N.G."/>
        </authorList>
    </citation>
    <scope>NUCLEOTIDE SEQUENCE</scope>
    <source>
        <strain evidence="3">91603</strain>
    </source>
</reference>
<dbReference type="GO" id="GO:0030544">
    <property type="term" value="F:Hsp70 protein binding"/>
    <property type="evidence" value="ECO:0007669"/>
    <property type="project" value="TreeGrafter"/>
</dbReference>
<dbReference type="AlphaFoldDB" id="A0AAD5IE62"/>
<dbReference type="EMBL" id="JAJSOW010000106">
    <property type="protein sequence ID" value="KAI9161179.1"/>
    <property type="molecule type" value="Genomic_DNA"/>
</dbReference>
<comment type="caution">
    <text evidence="3">The sequence shown here is derived from an EMBL/GenBank/DDBJ whole genome shotgun (WGS) entry which is preliminary data.</text>
</comment>
<dbReference type="PANTHER" id="PTHR15600:SF42">
    <property type="entry name" value="SACSIN"/>
    <property type="match status" value="1"/>
</dbReference>
<accession>A0AAD5IE62</accession>
<reference evidence="3" key="2">
    <citation type="submission" date="2023-02" db="EMBL/GenBank/DDBJ databases">
        <authorList>
            <person name="Swenson N.G."/>
            <person name="Wegrzyn J.L."/>
            <person name="Mcevoy S.L."/>
        </authorList>
    </citation>
    <scope>NUCLEOTIDE SEQUENCE</scope>
    <source>
        <strain evidence="3">91603</strain>
        <tissue evidence="3">Leaf</tissue>
    </source>
</reference>
<evidence type="ECO:0000313" key="4">
    <source>
        <dbReference type="Proteomes" id="UP001064489"/>
    </source>
</evidence>
<evidence type="ECO:0000313" key="3">
    <source>
        <dbReference type="EMBL" id="KAI9161179.1"/>
    </source>
</evidence>